<comment type="pathway">
    <text evidence="1">Cell wall biogenesis; lipoteichoic acid biosynthesis.</text>
</comment>
<dbReference type="NCBIfam" id="TIGR04092">
    <property type="entry name" value="LTA_DltD"/>
    <property type="match status" value="1"/>
</dbReference>
<dbReference type="AlphaFoldDB" id="A0A160F726"/>
<dbReference type="SUPFAM" id="SSF52266">
    <property type="entry name" value="SGNH hydrolase"/>
    <property type="match status" value="1"/>
</dbReference>
<name>A0A160F726_9BACL</name>
<dbReference type="PANTHER" id="PTHR40039">
    <property type="entry name" value="PROTEIN DLTD"/>
    <property type="match status" value="1"/>
</dbReference>
<evidence type="ECO:0000313" key="3">
    <source>
        <dbReference type="Proteomes" id="UP000076865"/>
    </source>
</evidence>
<protein>
    <recommendedName>
        <fullName evidence="1">Protein DltD</fullName>
    </recommendedName>
</protein>
<gene>
    <name evidence="2" type="primary">dltD</name>
    <name evidence="2" type="ORF">GFC30_2543</name>
</gene>
<keyword evidence="3" id="KW-1185">Reference proteome</keyword>
<dbReference type="UniPathway" id="UPA00556"/>
<dbReference type="Proteomes" id="UP000076865">
    <property type="component" value="Chromosome"/>
</dbReference>
<dbReference type="GO" id="GO:0005886">
    <property type="term" value="C:plasma membrane"/>
    <property type="evidence" value="ECO:0007669"/>
    <property type="project" value="UniProtKB-UniRule"/>
</dbReference>
<comment type="similarity">
    <text evidence="1">Belongs to the DltD family.</text>
</comment>
<dbReference type="OrthoDB" id="1700484at2"/>
<dbReference type="PIRSF" id="PIRSF021438">
    <property type="entry name" value="DltD"/>
    <property type="match status" value="1"/>
</dbReference>
<organism evidence="2 3">
    <name type="scientific">Anoxybacteroides amylolyticum</name>
    <dbReference type="NCBI Taxonomy" id="294699"/>
    <lineage>
        <taxon>Bacteria</taxon>
        <taxon>Bacillati</taxon>
        <taxon>Bacillota</taxon>
        <taxon>Bacilli</taxon>
        <taxon>Bacillales</taxon>
        <taxon>Anoxybacillaceae</taxon>
        <taxon>Anoxybacteroides</taxon>
    </lineage>
</organism>
<sequence length="392" mass="45628">MKRPSFSPLLAAIVLFCMILFIPNQYLLPLITDKKVEEEAVDLDFNMFQGEIIQKKMLESPHYLPIYGSSELSRLDTFHPSNYFKVNPIGVTPFLVGRGGMQSFVHFLNFADQKDGLKHKKLLFILSPQWFYQEGATQQSFDANFSALQAYRFALEPKVSKALQVEGAKRLLTFDVVKNDAMLKTLLEAKVHQDRKTKMKAAVMKPFAFLLMKALEKRDLLHAILDVPITKLHPQPSLVKNKTWDELEKNAVELAKVKSTNNHFYIDNFYYNKRIKPKFEQLKGFRKDSRLLTSPEYKDFQLVLDVLKEANAQPLFVSVPVNGFWYDYMGLSKQERQGYYQKIKQQIEKEGFPVLDLSNHEYDPYFLKDTMHLGYKGWLPIDKAIIEFVHQH</sequence>
<reference evidence="2 3" key="1">
    <citation type="journal article" date="2006" name="Syst. Appl. Microbiol.">
        <title>Anoxybacillus amylolyticus sp. nov., a thermophilic amylase producing bacterium isolated from Mount Rittmann (Antarctica).</title>
        <authorList>
            <person name="Poli A."/>
            <person name="Esposito E."/>
            <person name="Lama L."/>
            <person name="Orlando P."/>
            <person name="Nicolaus G."/>
            <person name="de Appolonia F."/>
            <person name="Gambacorta A."/>
            <person name="Nicolaus B."/>
        </authorList>
    </citation>
    <scope>NUCLEOTIDE SEQUENCE [LARGE SCALE GENOMIC DNA]</scope>
    <source>
        <strain evidence="2 3">DSM 15939</strain>
    </source>
</reference>
<evidence type="ECO:0000313" key="2">
    <source>
        <dbReference type="EMBL" id="ANB61815.1"/>
    </source>
</evidence>
<accession>A0A160F726</accession>
<keyword evidence="1" id="KW-0472">Membrane</keyword>
<dbReference type="InterPro" id="IPR023896">
    <property type="entry name" value="LTA_DltD"/>
</dbReference>
<dbReference type="GO" id="GO:0070395">
    <property type="term" value="P:lipoteichoic acid biosynthetic process"/>
    <property type="evidence" value="ECO:0007669"/>
    <property type="project" value="UniProtKB-UniRule"/>
</dbReference>
<dbReference type="InterPro" id="IPR006998">
    <property type="entry name" value="DltD"/>
</dbReference>
<dbReference type="KEGG" id="aamy:GFC30_2543"/>
<dbReference type="PATRIC" id="fig|294699.3.peg.2617"/>
<dbReference type="EMBL" id="CP015438">
    <property type="protein sequence ID" value="ANB61815.1"/>
    <property type="molecule type" value="Genomic_DNA"/>
</dbReference>
<dbReference type="RefSeq" id="WP_066326060.1">
    <property type="nucleotide sequence ID" value="NZ_CP015438.1"/>
</dbReference>
<keyword evidence="1" id="KW-1003">Cell membrane</keyword>
<dbReference type="Pfam" id="PF04914">
    <property type="entry name" value="DltD"/>
    <property type="match status" value="1"/>
</dbReference>
<evidence type="ECO:0000256" key="1">
    <source>
        <dbReference type="PIRNR" id="PIRNR021438"/>
    </source>
</evidence>
<proteinExistence type="inferred from homology"/>
<dbReference type="PANTHER" id="PTHR40039:SF1">
    <property type="entry name" value="PROTEIN DLTD"/>
    <property type="match status" value="1"/>
</dbReference>